<accession>A0A6I9SW25</accession>
<gene>
    <name evidence="12" type="primary">LOC105157099</name>
</gene>
<feature type="region of interest" description="Disordered" evidence="9">
    <location>
        <begin position="1"/>
        <end position="150"/>
    </location>
</feature>
<feature type="region of interest" description="Disordered" evidence="9">
    <location>
        <begin position="276"/>
        <end position="314"/>
    </location>
</feature>
<evidence type="ECO:0000256" key="5">
    <source>
        <dbReference type="ARBA" id="ARBA00023125"/>
    </source>
</evidence>
<dbReference type="GO" id="GO:0008270">
    <property type="term" value="F:zinc ion binding"/>
    <property type="evidence" value="ECO:0007669"/>
    <property type="project" value="UniProtKB-KW"/>
</dbReference>
<evidence type="ECO:0000256" key="1">
    <source>
        <dbReference type="ARBA" id="ARBA00022723"/>
    </source>
</evidence>
<evidence type="ECO:0000313" key="11">
    <source>
        <dbReference type="Proteomes" id="UP000504604"/>
    </source>
</evidence>
<dbReference type="InParanoid" id="A0A6I9SW25"/>
<dbReference type="InterPro" id="IPR003851">
    <property type="entry name" value="Znf_Dof"/>
</dbReference>
<dbReference type="Pfam" id="PF02701">
    <property type="entry name" value="Zn_ribbon_Dof"/>
    <property type="match status" value="1"/>
</dbReference>
<evidence type="ECO:0000256" key="8">
    <source>
        <dbReference type="PROSITE-ProRule" id="PRU00071"/>
    </source>
</evidence>
<feature type="compositionally biased region" description="Basic and acidic residues" evidence="9">
    <location>
        <begin position="46"/>
        <end position="70"/>
    </location>
</feature>
<feature type="compositionally biased region" description="Low complexity" evidence="9">
    <location>
        <begin position="290"/>
        <end position="301"/>
    </location>
</feature>
<feature type="domain" description="Dof-type" evidence="10">
    <location>
        <begin position="150"/>
        <end position="204"/>
    </location>
</feature>
<evidence type="ECO:0000259" key="10">
    <source>
        <dbReference type="PROSITE" id="PS50884"/>
    </source>
</evidence>
<name>A0A6I9SW25_SESIN</name>
<dbReference type="InterPro" id="IPR045174">
    <property type="entry name" value="Dof"/>
</dbReference>
<keyword evidence="2 8" id="KW-0863">Zinc-finger</keyword>
<dbReference type="PANTHER" id="PTHR31089:SF1">
    <property type="entry name" value="CYCLIC DOF FACTOR 3"/>
    <property type="match status" value="1"/>
</dbReference>
<dbReference type="Proteomes" id="UP000504604">
    <property type="component" value="Linkage group LG3"/>
</dbReference>
<dbReference type="RefSeq" id="XP_011071702.1">
    <property type="nucleotide sequence ID" value="XM_011073400.2"/>
</dbReference>
<comment type="subcellular location">
    <subcellularLocation>
        <location evidence="8">Nucleus</location>
    </subcellularLocation>
</comment>
<dbReference type="PROSITE" id="PS50884">
    <property type="entry name" value="ZF_DOF_2"/>
    <property type="match status" value="1"/>
</dbReference>
<evidence type="ECO:0000256" key="6">
    <source>
        <dbReference type="ARBA" id="ARBA00023163"/>
    </source>
</evidence>
<feature type="compositionally biased region" description="Gly residues" evidence="9">
    <location>
        <begin position="19"/>
        <end position="40"/>
    </location>
</feature>
<evidence type="ECO:0000313" key="12">
    <source>
        <dbReference type="RefSeq" id="XP_011071702.1"/>
    </source>
</evidence>
<keyword evidence="7 8" id="KW-0539">Nucleus</keyword>
<keyword evidence="1" id="KW-0479">Metal-binding</keyword>
<feature type="region of interest" description="Disordered" evidence="9">
    <location>
        <begin position="380"/>
        <end position="427"/>
    </location>
</feature>
<dbReference type="GO" id="GO:0003677">
    <property type="term" value="F:DNA binding"/>
    <property type="evidence" value="ECO:0007669"/>
    <property type="project" value="UniProtKB-UniRule"/>
</dbReference>
<keyword evidence="6" id="KW-0804">Transcription</keyword>
<keyword evidence="11" id="KW-1185">Reference proteome</keyword>
<proteinExistence type="predicted"/>
<dbReference type="PANTHER" id="PTHR31089">
    <property type="entry name" value="CYCLIC DOF FACTOR 2"/>
    <property type="match status" value="1"/>
</dbReference>
<dbReference type="PROSITE" id="PS01361">
    <property type="entry name" value="ZF_DOF_1"/>
    <property type="match status" value="1"/>
</dbReference>
<organism evidence="11 12">
    <name type="scientific">Sesamum indicum</name>
    <name type="common">Oriental sesame</name>
    <name type="synonym">Sesamum orientale</name>
    <dbReference type="NCBI Taxonomy" id="4182"/>
    <lineage>
        <taxon>Eukaryota</taxon>
        <taxon>Viridiplantae</taxon>
        <taxon>Streptophyta</taxon>
        <taxon>Embryophyta</taxon>
        <taxon>Tracheophyta</taxon>
        <taxon>Spermatophyta</taxon>
        <taxon>Magnoliopsida</taxon>
        <taxon>eudicotyledons</taxon>
        <taxon>Gunneridae</taxon>
        <taxon>Pentapetalae</taxon>
        <taxon>asterids</taxon>
        <taxon>lamiids</taxon>
        <taxon>Lamiales</taxon>
        <taxon>Pedaliaceae</taxon>
        <taxon>Sesamum</taxon>
    </lineage>
</organism>
<dbReference type="Gramene" id="SIN_1001405.t">
    <property type="protein sequence ID" value="SIN_1001405.t"/>
    <property type="gene ID" value="SIN_1001405"/>
</dbReference>
<dbReference type="AlphaFoldDB" id="A0A6I9SW25"/>
<dbReference type="KEGG" id="sind:105157099"/>
<dbReference type="FunCoup" id="A0A6I9SW25">
    <property type="interactions" value="65"/>
</dbReference>
<evidence type="ECO:0000256" key="9">
    <source>
        <dbReference type="SAM" id="MobiDB-lite"/>
    </source>
</evidence>
<evidence type="ECO:0000256" key="3">
    <source>
        <dbReference type="ARBA" id="ARBA00022833"/>
    </source>
</evidence>
<reference evidence="12" key="1">
    <citation type="submission" date="2025-08" db="UniProtKB">
        <authorList>
            <consortium name="RefSeq"/>
        </authorList>
    </citation>
    <scope>IDENTIFICATION</scope>
</reference>
<keyword evidence="5 8" id="KW-0238">DNA-binding</keyword>
<dbReference type="OrthoDB" id="1927254at2759"/>
<sequence length="496" mass="53023">MMKEPEIKLFGRKIFLPENGGGEYSGDSSGGSSDGSGGGIDCDSLEVSRGEQGEGDRGKDGDGEERHGMANDEEQAAGELYETAALGEDQNPGATDESHNANALSESDDNSKTASIDDDVGSENAPKADNDQSDATNAQQKTLKKPDKILPCPRCNSMDTKFCYYNNYNVNQPRHFCKSCQRYWTAGGTMRNVPVGAGRRKNKNSASHCRHITISEALQAARIDEPNGFHNLKLKPNGTILSFGPDSPLCESMASALNLAEKRAPNGLRNGYYKIDQGGSVSGDKSDDQSIGSSITMSSSSADGGKNGLPQPVMQNINGFPAPVPCMPGVPWPFPWNSAVPIPAICPPGYPLPYYPAPYWNCSVPNAWNVPWLSVPPPTVNQKATGSGPSSPLGKHSRNGELLRPKSSDGKEHSDAKSEESSVVVPKTLRIDDPKEAAKSSIWAALGIKYDSFSREGLFKALQPKGDEKKQKVNTSALLQANPAALSRSISFQESA</sequence>
<evidence type="ECO:0000256" key="2">
    <source>
        <dbReference type="ARBA" id="ARBA00022771"/>
    </source>
</evidence>
<keyword evidence="3" id="KW-0862">Zinc</keyword>
<evidence type="ECO:0000256" key="4">
    <source>
        <dbReference type="ARBA" id="ARBA00023015"/>
    </source>
</evidence>
<dbReference type="GO" id="GO:0005634">
    <property type="term" value="C:nucleus"/>
    <property type="evidence" value="ECO:0007669"/>
    <property type="project" value="UniProtKB-SubCell"/>
</dbReference>
<protein>
    <submittedName>
        <fullName evidence="12">Cyclic dof factor 3-like</fullName>
    </submittedName>
</protein>
<dbReference type="GeneID" id="105157099"/>
<evidence type="ECO:0000256" key="7">
    <source>
        <dbReference type="ARBA" id="ARBA00023242"/>
    </source>
</evidence>
<feature type="compositionally biased region" description="Basic and acidic residues" evidence="9">
    <location>
        <begin position="398"/>
        <end position="420"/>
    </location>
</feature>
<keyword evidence="4" id="KW-0805">Transcription regulation</keyword>
<dbReference type="GO" id="GO:0003700">
    <property type="term" value="F:DNA-binding transcription factor activity"/>
    <property type="evidence" value="ECO:0007669"/>
    <property type="project" value="InterPro"/>
</dbReference>
<feature type="compositionally biased region" description="Polar residues" evidence="9">
    <location>
        <begin position="380"/>
        <end position="390"/>
    </location>
</feature>